<proteinExistence type="predicted"/>
<sequence>MFSRLRKASVSNSSTSPTESLVGGMQLHAEYCSASNERKENKGPKFGPAVEGSKIFCDKDHKVTSIPPFMSWLLYYSFTSARAHPQFPAELGEDVWTLWVRVACAAEGVSW</sequence>
<feature type="region of interest" description="Disordered" evidence="1">
    <location>
        <begin position="1"/>
        <end position="21"/>
    </location>
</feature>
<organism evidence="2 3">
    <name type="scientific">Cymbomonas tetramitiformis</name>
    <dbReference type="NCBI Taxonomy" id="36881"/>
    <lineage>
        <taxon>Eukaryota</taxon>
        <taxon>Viridiplantae</taxon>
        <taxon>Chlorophyta</taxon>
        <taxon>Pyramimonadophyceae</taxon>
        <taxon>Pyramimonadales</taxon>
        <taxon>Pyramimonadaceae</taxon>
        <taxon>Cymbomonas</taxon>
    </lineage>
</organism>
<protein>
    <submittedName>
        <fullName evidence="2">Uncharacterized protein</fullName>
    </submittedName>
</protein>
<dbReference type="Proteomes" id="UP001190700">
    <property type="component" value="Unassembled WGS sequence"/>
</dbReference>
<reference evidence="2 3" key="1">
    <citation type="journal article" date="2015" name="Genome Biol. Evol.">
        <title>Comparative Genomics of a Bacterivorous Green Alga Reveals Evolutionary Causalities and Consequences of Phago-Mixotrophic Mode of Nutrition.</title>
        <authorList>
            <person name="Burns J.A."/>
            <person name="Paasch A."/>
            <person name="Narechania A."/>
            <person name="Kim E."/>
        </authorList>
    </citation>
    <scope>NUCLEOTIDE SEQUENCE [LARGE SCALE GENOMIC DNA]</scope>
    <source>
        <strain evidence="2 3">PLY_AMNH</strain>
    </source>
</reference>
<evidence type="ECO:0000313" key="2">
    <source>
        <dbReference type="EMBL" id="KAK3261964.1"/>
    </source>
</evidence>
<evidence type="ECO:0000256" key="1">
    <source>
        <dbReference type="SAM" id="MobiDB-lite"/>
    </source>
</evidence>
<accession>A0AAE0KVF2</accession>
<name>A0AAE0KVF2_9CHLO</name>
<feature type="compositionally biased region" description="Low complexity" evidence="1">
    <location>
        <begin position="9"/>
        <end position="20"/>
    </location>
</feature>
<gene>
    <name evidence="2" type="ORF">CYMTET_29160</name>
</gene>
<dbReference type="AlphaFoldDB" id="A0AAE0KVF2"/>
<evidence type="ECO:0000313" key="3">
    <source>
        <dbReference type="Proteomes" id="UP001190700"/>
    </source>
</evidence>
<keyword evidence="3" id="KW-1185">Reference proteome</keyword>
<comment type="caution">
    <text evidence="2">The sequence shown here is derived from an EMBL/GenBank/DDBJ whole genome shotgun (WGS) entry which is preliminary data.</text>
</comment>
<dbReference type="EMBL" id="LGRX02016539">
    <property type="protein sequence ID" value="KAK3261964.1"/>
    <property type="molecule type" value="Genomic_DNA"/>
</dbReference>